<dbReference type="OrthoDB" id="9808778at2"/>
<reference evidence="3 4" key="1">
    <citation type="submission" date="2015-03" db="EMBL/GenBank/DDBJ databases">
        <title>Luteipulveratus halotolerans sp. nov., a novel actinobacterium (Dermacoccaceae) from Sarawak, Malaysia.</title>
        <authorList>
            <person name="Juboi H."/>
            <person name="Basik A."/>
            <person name="Shamsul S.S."/>
            <person name="Arnold P."/>
            <person name="Schmitt E.K."/>
            <person name="Sanglier J.-J."/>
            <person name="Yeo T."/>
        </authorList>
    </citation>
    <scope>NUCLEOTIDE SEQUENCE [LARGE SCALE GENOMIC DNA]</scope>
    <source>
        <strain evidence="3 4">MN07-A0370</strain>
    </source>
</reference>
<evidence type="ECO:0000256" key="2">
    <source>
        <dbReference type="SAM" id="SignalP"/>
    </source>
</evidence>
<keyword evidence="2" id="KW-0732">Signal</keyword>
<keyword evidence="4" id="KW-1185">Reference proteome</keyword>
<dbReference type="SUPFAM" id="SSF69304">
    <property type="entry name" value="Tricorn protease N-terminal domain"/>
    <property type="match status" value="1"/>
</dbReference>
<organism evidence="3 4">
    <name type="scientific">Luteipulveratus mongoliensis</name>
    <dbReference type="NCBI Taxonomy" id="571913"/>
    <lineage>
        <taxon>Bacteria</taxon>
        <taxon>Bacillati</taxon>
        <taxon>Actinomycetota</taxon>
        <taxon>Actinomycetes</taxon>
        <taxon>Micrococcales</taxon>
        <taxon>Dermacoccaceae</taxon>
        <taxon>Luteipulveratus</taxon>
    </lineage>
</organism>
<feature type="region of interest" description="Disordered" evidence="1">
    <location>
        <begin position="302"/>
        <end position="325"/>
    </location>
</feature>
<dbReference type="EMBL" id="CP011112">
    <property type="protein sequence ID" value="AKU15893.1"/>
    <property type="molecule type" value="Genomic_DNA"/>
</dbReference>
<feature type="signal peptide" evidence="2">
    <location>
        <begin position="1"/>
        <end position="22"/>
    </location>
</feature>
<dbReference type="STRING" id="571913.VV02_08560"/>
<dbReference type="InterPro" id="IPR011042">
    <property type="entry name" value="6-blade_b-propeller_TolB-like"/>
</dbReference>
<dbReference type="RefSeq" id="WP_052590971.1">
    <property type="nucleotide sequence ID" value="NZ_CP011112.1"/>
</dbReference>
<accession>A0A0K1JH30</accession>
<dbReference type="Proteomes" id="UP000066480">
    <property type="component" value="Chromosome"/>
</dbReference>
<sequence length="325" mass="34853">MTKNRIVLALIATLLLATGAVAYVIVAARRTAGAAPAGVVALDHTRGLLIRSTADGPGYGRLAVMSTSGSRTTTSLTCARVYYSGTNGVCLRPSKEAPGTFEVAVLDEHAGVRRTLPLNGVPSRARTSPSGKMVAWTVFVAGDSYNGGRFSTRSGILNTATKDVVATLETFHVTLDGKPYKKADINYWGITFTKDDNRFYATMSTAGKRYLVAGDIATKSVRTLHDNVECPSLSSDGTRLAYKKRVSSDPAHMWRLTVLDLATMTETPLAETRNVDDQAAWRDDRTVVYGVPRDARHSDVWAVPADGSGKPTIAVRDAESPASLR</sequence>
<proteinExistence type="predicted"/>
<protein>
    <submittedName>
        <fullName evidence="3">TolB</fullName>
    </submittedName>
</protein>
<dbReference type="Gene3D" id="2.120.10.30">
    <property type="entry name" value="TolB, C-terminal domain"/>
    <property type="match status" value="1"/>
</dbReference>
<gene>
    <name evidence="3" type="ORF">VV02_08560</name>
</gene>
<evidence type="ECO:0000313" key="4">
    <source>
        <dbReference type="Proteomes" id="UP000066480"/>
    </source>
</evidence>
<evidence type="ECO:0000256" key="1">
    <source>
        <dbReference type="SAM" id="MobiDB-lite"/>
    </source>
</evidence>
<feature type="chain" id="PRO_5038507936" evidence="2">
    <location>
        <begin position="23"/>
        <end position="325"/>
    </location>
</feature>
<dbReference type="KEGG" id="lmoi:VV02_08560"/>
<dbReference type="PATRIC" id="fig|571913.6.peg.1752"/>
<dbReference type="AlphaFoldDB" id="A0A0K1JH30"/>
<name>A0A0K1JH30_9MICO</name>
<evidence type="ECO:0000313" key="3">
    <source>
        <dbReference type="EMBL" id="AKU15893.1"/>
    </source>
</evidence>